<keyword evidence="2" id="KW-1185">Reference proteome</keyword>
<evidence type="ECO:0000313" key="2">
    <source>
        <dbReference type="Proteomes" id="UP001148629"/>
    </source>
</evidence>
<protein>
    <submittedName>
        <fullName evidence="1">Uncharacterized protein</fullName>
    </submittedName>
</protein>
<sequence>MDIDDWQASRIRNVRYRQDTDVKPWPWSIQVQILGSEGSGRHSLLDRICRGQFAADDDPFKDRDNGCKQTNVQGLACNVWFEIPSSLTAYGRGYALTKQELFLWLTRGMRDCDALILVYDLTDSKSFQALCKFCARCEIERVGVAPGISLPCLIVGTKADQPNQMHLKDGQRLAERLGGRFMTCSSLTGRGFEDLVDVAIDPVVNARTRLMHESEDVLGQAIRSLLAWAGGKRMGLRKRLSKKRKRTNDDDDDGPPATRVKCTGAPPRWTMRNLINLPLFAVSARVPAIGRHSRAGDDRLGPEVLKAEEEGDRPGNDINKPISTGASVVKTVEHGAGIVAEMDRRTDRGSKSSMHSIARTRASTLAGHFPFYEKVGDVCTLICGEGTKELEKTGKIVLEMMDDDHDTLLCNKWLRVTCTVDGQSLETNPNPLDTLPGSGTPCVELAVYHGLVFCFWKLPEGSHLADWICRLGIDSGMMLVLEVVVRAKTRFAGGVYWCCYFRGSRDESFSGTEDEKLYGPFGQGVRGQSLLWTGKWNKQPQ</sequence>
<evidence type="ECO:0000313" key="1">
    <source>
        <dbReference type="EMBL" id="KAJ3518199.1"/>
    </source>
</evidence>
<name>A0ACC1RGM0_9HYPO</name>
<organism evidence="1 2">
    <name type="scientific">Fusarium decemcellulare</name>
    <dbReference type="NCBI Taxonomy" id="57161"/>
    <lineage>
        <taxon>Eukaryota</taxon>
        <taxon>Fungi</taxon>
        <taxon>Dikarya</taxon>
        <taxon>Ascomycota</taxon>
        <taxon>Pezizomycotina</taxon>
        <taxon>Sordariomycetes</taxon>
        <taxon>Hypocreomycetidae</taxon>
        <taxon>Hypocreales</taxon>
        <taxon>Nectriaceae</taxon>
        <taxon>Fusarium</taxon>
        <taxon>Fusarium decemcellulare species complex</taxon>
    </lineage>
</organism>
<proteinExistence type="predicted"/>
<dbReference type="Proteomes" id="UP001148629">
    <property type="component" value="Unassembled WGS sequence"/>
</dbReference>
<dbReference type="EMBL" id="JANRMS010003494">
    <property type="protein sequence ID" value="KAJ3518199.1"/>
    <property type="molecule type" value="Genomic_DNA"/>
</dbReference>
<accession>A0ACC1RGM0</accession>
<comment type="caution">
    <text evidence="1">The sequence shown here is derived from an EMBL/GenBank/DDBJ whole genome shotgun (WGS) entry which is preliminary data.</text>
</comment>
<reference evidence="1" key="1">
    <citation type="submission" date="2022-08" db="EMBL/GenBank/DDBJ databases">
        <title>Genome Sequence of Fusarium decemcellulare.</title>
        <authorList>
            <person name="Buettner E."/>
        </authorList>
    </citation>
    <scope>NUCLEOTIDE SEQUENCE</scope>
    <source>
        <strain evidence="1">Babe19</strain>
    </source>
</reference>
<gene>
    <name evidence="1" type="ORF">NM208_g14602</name>
</gene>